<evidence type="ECO:0000256" key="5">
    <source>
        <dbReference type="ARBA" id="ARBA00022825"/>
    </source>
</evidence>
<dbReference type="GO" id="GO:0004252">
    <property type="term" value="F:serine-type endopeptidase activity"/>
    <property type="evidence" value="ECO:0007669"/>
    <property type="project" value="UniProtKB-EC"/>
</dbReference>
<dbReference type="STRING" id="12957.A0A158NDD8"/>
<evidence type="ECO:0000256" key="1">
    <source>
        <dbReference type="ARBA" id="ARBA00004239"/>
    </source>
</evidence>
<dbReference type="EMBL" id="ADTU01012127">
    <property type="status" value="NOT_ANNOTATED_CDS"/>
    <property type="molecule type" value="Genomic_DNA"/>
</dbReference>
<dbReference type="SMART" id="SM00020">
    <property type="entry name" value="Tryp_SPc"/>
    <property type="match status" value="1"/>
</dbReference>
<dbReference type="GO" id="GO:0016485">
    <property type="term" value="P:protein processing"/>
    <property type="evidence" value="ECO:0007669"/>
    <property type="project" value="UniProtKB-ARBA"/>
</dbReference>
<dbReference type="GO" id="GO:0005576">
    <property type="term" value="C:extracellular region"/>
    <property type="evidence" value="ECO:0007669"/>
    <property type="project" value="UniProtKB-SubCell"/>
</dbReference>
<proteinExistence type="predicted"/>
<dbReference type="SUPFAM" id="SSF50494">
    <property type="entry name" value="Trypsin-like serine proteases"/>
    <property type="match status" value="1"/>
</dbReference>
<dbReference type="InterPro" id="IPR043504">
    <property type="entry name" value="Peptidase_S1_PA_chymotrypsin"/>
</dbReference>
<dbReference type="InterPro" id="IPR033116">
    <property type="entry name" value="TRYPSIN_SER"/>
</dbReference>
<dbReference type="OrthoDB" id="10061449at2759"/>
<dbReference type="PRINTS" id="PR00722">
    <property type="entry name" value="CHYMOTRYPSIN"/>
</dbReference>
<dbReference type="AlphaFoldDB" id="A0A158NDD8"/>
<dbReference type="PANTHER" id="PTHR24252">
    <property type="entry name" value="ACROSIN-RELATED"/>
    <property type="match status" value="1"/>
</dbReference>
<dbReference type="FunFam" id="2.40.10.10:FF:000047">
    <property type="entry name" value="Trypsin eta"/>
    <property type="match status" value="1"/>
</dbReference>
<reference evidence="12" key="1">
    <citation type="journal article" date="2011" name="PLoS Genet.">
        <title>The genome sequence of the leaf-cutter ant Atta cephalotes reveals insights into its obligate symbiotic lifestyle.</title>
        <authorList>
            <person name="Suen G."/>
            <person name="Teiling C."/>
            <person name="Li L."/>
            <person name="Holt C."/>
            <person name="Abouheif E."/>
            <person name="Bornberg-Bauer E."/>
            <person name="Bouffard P."/>
            <person name="Caldera E.J."/>
            <person name="Cash E."/>
            <person name="Cavanaugh A."/>
            <person name="Denas O."/>
            <person name="Elhaik E."/>
            <person name="Fave M.J."/>
            <person name="Gadau J."/>
            <person name="Gibson J.D."/>
            <person name="Graur D."/>
            <person name="Grubbs K.J."/>
            <person name="Hagen D.E."/>
            <person name="Harkins T.T."/>
            <person name="Helmkampf M."/>
            <person name="Hu H."/>
            <person name="Johnson B.R."/>
            <person name="Kim J."/>
            <person name="Marsh S.E."/>
            <person name="Moeller J.A."/>
            <person name="Munoz-Torres M.C."/>
            <person name="Murphy M.C."/>
            <person name="Naughton M.C."/>
            <person name="Nigam S."/>
            <person name="Overson R."/>
            <person name="Rajakumar R."/>
            <person name="Reese J.T."/>
            <person name="Scott J.J."/>
            <person name="Smith C.R."/>
            <person name="Tao S."/>
            <person name="Tsutsui N.D."/>
            <person name="Viljakainen L."/>
            <person name="Wissler L."/>
            <person name="Yandell M.D."/>
            <person name="Zimmer F."/>
            <person name="Taylor J."/>
            <person name="Slater S.C."/>
            <person name="Clifton S.W."/>
            <person name="Warren W.C."/>
            <person name="Elsik C.G."/>
            <person name="Smith C.D."/>
            <person name="Weinstock G.M."/>
            <person name="Gerardo N.M."/>
            <person name="Currie C.R."/>
        </authorList>
    </citation>
    <scope>NUCLEOTIDE SEQUENCE [LARGE SCALE GENOMIC DNA]</scope>
</reference>
<comment type="subcellular location">
    <subcellularLocation>
        <location evidence="1">Secreted</location>
        <location evidence="1">Extracellular space</location>
    </subcellularLocation>
</comment>
<reference evidence="11" key="2">
    <citation type="submission" date="2016-04" db="UniProtKB">
        <authorList>
            <consortium name="EnsemblMetazoa"/>
        </authorList>
    </citation>
    <scope>IDENTIFICATION</scope>
</reference>
<keyword evidence="9" id="KW-0472">Membrane</keyword>
<dbReference type="EnsemblMetazoa" id="XM_012200156.1">
    <property type="protein sequence ID" value="XP_012055546.1"/>
    <property type="gene ID" value="LOC105618625"/>
</dbReference>
<evidence type="ECO:0000313" key="11">
    <source>
        <dbReference type="EnsemblMetazoa" id="XP_012055546.1"/>
    </source>
</evidence>
<dbReference type="InterPro" id="IPR018114">
    <property type="entry name" value="TRYPSIN_HIS"/>
</dbReference>
<name>A0A158NDD8_ATTCE</name>
<keyword evidence="3 8" id="KW-0645">Protease</keyword>
<dbReference type="InterPro" id="IPR009003">
    <property type="entry name" value="Peptidase_S1_PA"/>
</dbReference>
<dbReference type="PANTHER" id="PTHR24252:SF7">
    <property type="entry name" value="HYALIN"/>
    <property type="match status" value="1"/>
</dbReference>
<dbReference type="InterPro" id="IPR001314">
    <property type="entry name" value="Peptidase_S1A"/>
</dbReference>
<evidence type="ECO:0000313" key="12">
    <source>
        <dbReference type="Proteomes" id="UP000005205"/>
    </source>
</evidence>
<keyword evidence="5 8" id="KW-0720">Serine protease</keyword>
<protein>
    <recommendedName>
        <fullName evidence="7">chymotrypsin</fullName>
        <ecNumber evidence="7">3.4.21.1</ecNumber>
    </recommendedName>
</protein>
<sequence length="315" mass="34345">MACQHTDASDKKSIKCGLFMGLSLNSKMYSKAIVFLAFLAMAVAVRPQTDRQMPPVRPHLSSFQTRVVGGDDAPKGMYKWIISLQMSSFFLLPPQHFCGASILNKEWILTAAHCAAAASGKTVIAKAGKYNLKNTEPTEQVVKVSKMYIHEKYKGGVGPYDISLLKLASPLKLNNNVQAIELAPPESEPTGTAWLCGWGSISTTNYPIMPNKLQHVKVEYINRTTCHESIKRLTGFSPVHETNVCTGPLYSKISACSGDSGSPLISHNGKKSVLTGIVSWGILPCGTLGAPSVYTRISKFNDWIAQKINSNFSYV</sequence>
<dbReference type="EMBL" id="ADTU01012126">
    <property type="status" value="NOT_ANNOTATED_CDS"/>
    <property type="molecule type" value="Genomic_DNA"/>
</dbReference>
<keyword evidence="9" id="KW-0812">Transmembrane</keyword>
<evidence type="ECO:0000256" key="9">
    <source>
        <dbReference type="SAM" id="Phobius"/>
    </source>
</evidence>
<evidence type="ECO:0000259" key="10">
    <source>
        <dbReference type="PROSITE" id="PS50240"/>
    </source>
</evidence>
<evidence type="ECO:0000256" key="8">
    <source>
        <dbReference type="RuleBase" id="RU363034"/>
    </source>
</evidence>
<keyword evidence="2" id="KW-0964">Secreted</keyword>
<dbReference type="KEGG" id="acep:105618625"/>
<dbReference type="CDD" id="cd00190">
    <property type="entry name" value="Tryp_SPc"/>
    <property type="match status" value="1"/>
</dbReference>
<evidence type="ECO:0000256" key="7">
    <source>
        <dbReference type="ARBA" id="ARBA00044036"/>
    </source>
</evidence>
<dbReference type="InterPro" id="IPR001254">
    <property type="entry name" value="Trypsin_dom"/>
</dbReference>
<keyword evidence="6" id="KW-1015">Disulfide bond</keyword>
<dbReference type="EC" id="3.4.21.1" evidence="7"/>
<dbReference type="InParanoid" id="A0A158NDD8"/>
<evidence type="ECO:0000256" key="3">
    <source>
        <dbReference type="ARBA" id="ARBA00022670"/>
    </source>
</evidence>
<organism evidence="11 12">
    <name type="scientific">Atta cephalotes</name>
    <name type="common">Leafcutter ant</name>
    <dbReference type="NCBI Taxonomy" id="12957"/>
    <lineage>
        <taxon>Eukaryota</taxon>
        <taxon>Metazoa</taxon>
        <taxon>Ecdysozoa</taxon>
        <taxon>Arthropoda</taxon>
        <taxon>Hexapoda</taxon>
        <taxon>Insecta</taxon>
        <taxon>Pterygota</taxon>
        <taxon>Neoptera</taxon>
        <taxon>Endopterygota</taxon>
        <taxon>Hymenoptera</taxon>
        <taxon>Apocrita</taxon>
        <taxon>Aculeata</taxon>
        <taxon>Formicoidea</taxon>
        <taxon>Formicidae</taxon>
        <taxon>Myrmicinae</taxon>
        <taxon>Atta</taxon>
    </lineage>
</organism>
<evidence type="ECO:0000256" key="4">
    <source>
        <dbReference type="ARBA" id="ARBA00022801"/>
    </source>
</evidence>
<dbReference type="Gene3D" id="2.40.10.10">
    <property type="entry name" value="Trypsin-like serine proteases"/>
    <property type="match status" value="1"/>
</dbReference>
<keyword evidence="4 8" id="KW-0378">Hydrolase</keyword>
<dbReference type="PROSITE" id="PS00135">
    <property type="entry name" value="TRYPSIN_SER"/>
    <property type="match status" value="1"/>
</dbReference>
<feature type="domain" description="Peptidase S1" evidence="10">
    <location>
        <begin position="67"/>
        <end position="309"/>
    </location>
</feature>
<dbReference type="eggNOG" id="KOG3627">
    <property type="taxonomic scope" value="Eukaryota"/>
</dbReference>
<dbReference type="PROSITE" id="PS50240">
    <property type="entry name" value="TRYPSIN_DOM"/>
    <property type="match status" value="1"/>
</dbReference>
<dbReference type="PROSITE" id="PS00134">
    <property type="entry name" value="TRYPSIN_HIS"/>
    <property type="match status" value="1"/>
</dbReference>
<accession>A0A158NDD8</accession>
<dbReference type="FunCoup" id="A0A158NDD8">
    <property type="interactions" value="19"/>
</dbReference>
<evidence type="ECO:0000256" key="2">
    <source>
        <dbReference type="ARBA" id="ARBA00022525"/>
    </source>
</evidence>
<feature type="transmembrane region" description="Helical" evidence="9">
    <location>
        <begin position="28"/>
        <end position="45"/>
    </location>
</feature>
<evidence type="ECO:0000256" key="6">
    <source>
        <dbReference type="ARBA" id="ARBA00023157"/>
    </source>
</evidence>
<keyword evidence="9" id="KW-1133">Transmembrane helix</keyword>
<dbReference type="Proteomes" id="UP000005205">
    <property type="component" value="Unassembled WGS sequence"/>
</dbReference>
<keyword evidence="12" id="KW-1185">Reference proteome</keyword>
<dbReference type="Pfam" id="PF00089">
    <property type="entry name" value="Trypsin"/>
    <property type="match status" value="1"/>
</dbReference>
<gene>
    <name evidence="11" type="primary">105618625</name>
</gene>